<evidence type="ECO:0000313" key="1">
    <source>
        <dbReference type="EMBL" id="MPB99863.1"/>
    </source>
</evidence>
<dbReference type="Proteomes" id="UP000364097">
    <property type="component" value="Unassembled WGS sequence"/>
</dbReference>
<comment type="caution">
    <text evidence="1">The sequence shown here is derived from an EMBL/GenBank/DDBJ whole genome shotgun (WGS) entry which is preliminary data.</text>
</comment>
<dbReference type="EMBL" id="AACKMW020000050">
    <property type="protein sequence ID" value="MPB99863.1"/>
    <property type="molecule type" value="Genomic_DNA"/>
</dbReference>
<proteinExistence type="predicted"/>
<organism evidence="1 2">
    <name type="scientific">Campylobacter subantarcticus</name>
    <dbReference type="NCBI Taxonomy" id="497724"/>
    <lineage>
        <taxon>Bacteria</taxon>
        <taxon>Pseudomonadati</taxon>
        <taxon>Campylobacterota</taxon>
        <taxon>Epsilonproteobacteria</taxon>
        <taxon>Campylobacterales</taxon>
        <taxon>Campylobacteraceae</taxon>
        <taxon>Campylobacter</taxon>
    </lineage>
</organism>
<reference evidence="1" key="1">
    <citation type="submission" date="2019-08" db="EMBL/GenBank/DDBJ databases">
        <title>Rapid identification of Enteric Bacteria from Whole Genome Sequences (WGS) using Average Nucleotide Identity (ANI).</title>
        <authorList>
            <person name="Lane C."/>
        </authorList>
    </citation>
    <scope>NUCLEOTIDE SEQUENCE [LARGE SCALE GENOMIC DNA]</scope>
    <source>
        <strain evidence="1">2010D-8461</strain>
    </source>
</reference>
<accession>A0ABW9N6G6</accession>
<keyword evidence="2" id="KW-1185">Reference proteome</keyword>
<evidence type="ECO:0000313" key="2">
    <source>
        <dbReference type="Proteomes" id="UP000364097"/>
    </source>
</evidence>
<sequence length="157" mass="18663">MESLYNTCHFYNKNQEVGVFLESFLKKYGCFTDSKYFHYLKNTFSKHISMIKEIGFGEFEILLDDFIVSDRVYCNSDDEFIQNVANNFFSVILSETNKEIFGSYLSDFYIERMYVQNDQFNIDIYHNQSKEQLEDRVGRTLDALKQCDLFTLLNLSK</sequence>
<protein>
    <submittedName>
        <fullName evidence="1">Uncharacterized protein</fullName>
    </submittedName>
</protein>
<gene>
    <name evidence="1" type="ORF">A0Z09_007425</name>
</gene>
<name>A0ABW9N6G6_9BACT</name>